<dbReference type="EMBL" id="JBEYBF010000003">
    <property type="protein sequence ID" value="MEU1951494.1"/>
    <property type="molecule type" value="Genomic_DNA"/>
</dbReference>
<dbReference type="Pfam" id="PF23544">
    <property type="entry name" value="AtuA_ferredoxin"/>
    <property type="match status" value="1"/>
</dbReference>
<accession>A0ABV2WKU2</accession>
<feature type="domain" description="AtuA-like ferredoxin-fold" evidence="2">
    <location>
        <begin position="480"/>
        <end position="575"/>
    </location>
</feature>
<reference evidence="3 4" key="1">
    <citation type="submission" date="2024-06" db="EMBL/GenBank/DDBJ databases">
        <title>The Natural Products Discovery Center: Release of the First 8490 Sequenced Strains for Exploring Actinobacteria Biosynthetic Diversity.</title>
        <authorList>
            <person name="Kalkreuter E."/>
            <person name="Kautsar S.A."/>
            <person name="Yang D."/>
            <person name="Bader C.D."/>
            <person name="Teijaro C.N."/>
            <person name="Fluegel L."/>
            <person name="Davis C.M."/>
            <person name="Simpson J.R."/>
            <person name="Lauterbach L."/>
            <person name="Steele A.D."/>
            <person name="Gui C."/>
            <person name="Meng S."/>
            <person name="Li G."/>
            <person name="Viehrig K."/>
            <person name="Ye F."/>
            <person name="Su P."/>
            <person name="Kiefer A.F."/>
            <person name="Nichols A."/>
            <person name="Cepeda A.J."/>
            <person name="Yan W."/>
            <person name="Fan B."/>
            <person name="Jiang Y."/>
            <person name="Adhikari A."/>
            <person name="Zheng C.-J."/>
            <person name="Schuster L."/>
            <person name="Cowan T.M."/>
            <person name="Smanski M.J."/>
            <person name="Chevrette M.G."/>
            <person name="De Carvalho L.P.S."/>
            <person name="Shen B."/>
        </authorList>
    </citation>
    <scope>NUCLEOTIDE SEQUENCE [LARGE SCALE GENOMIC DNA]</scope>
    <source>
        <strain evidence="3 4">NPDC019708</strain>
    </source>
</reference>
<protein>
    <submittedName>
        <fullName evidence="3">Acyclic terpene utilization AtuA family protein</fullName>
    </submittedName>
</protein>
<sequence>MADQPIRLANFSGYFGDRFTAVDEVLAGDPVDVLVGDYLAEITLAALAARHLADPDRGYVEYFVDQLRPHLATLADRRIRVVTNAGGFNPAGLAAALRDELDTAGVGLRVAHVEGDNIASRLTELQRQGHRLENLDTGQPLSEWPVRPIAANAYLGGWGIARALGEGADIVVCGRVTDASLTVGPAAWWHSWRPDDWDRLAGAVLAGHIIECGPQAVGGNFSGFTSVEHLLTPGFPIAEVAADGSSVITKHAGDDGAVTVDTVTAQLVYEIQGPRYLNPDVTVHLDDVRLTADGPDRVRVDRVTGSPPPPTTKVAIFGQIGYQQVNTVYVTAPGIPAKVELLRRQLERVTPEGVRLRLTTLGTAADDPETQWDATVAVRILATAADREALTRLGLARLLGSLYLQSYPGYFTDVAGTQQVRPGPRIEYWPGLLKLDAVGHRVVLDERVLEIAAPEHTAAPEVVAHPEPTEIPTAEPARRVPLGTVAHARSGDKGGNCNVGIWTPYPAAWPWLRAFLSTEEIRRLVPEVKDLDIVRHEFPELRAVHFVFRGLLGTGGSANDRVDQVGKAVGEYLRATLVPIPPLLLDSLGQTHDAH</sequence>
<evidence type="ECO:0000313" key="4">
    <source>
        <dbReference type="Proteomes" id="UP001550628"/>
    </source>
</evidence>
<proteinExistence type="predicted"/>
<dbReference type="PANTHER" id="PTHR47585">
    <property type="match status" value="1"/>
</dbReference>
<organism evidence="3 4">
    <name type="scientific">Nocardia rhamnosiphila</name>
    <dbReference type="NCBI Taxonomy" id="426716"/>
    <lineage>
        <taxon>Bacteria</taxon>
        <taxon>Bacillati</taxon>
        <taxon>Actinomycetota</taxon>
        <taxon>Actinomycetes</taxon>
        <taxon>Mycobacteriales</taxon>
        <taxon>Nocardiaceae</taxon>
        <taxon>Nocardia</taxon>
    </lineage>
</organism>
<dbReference type="Proteomes" id="UP001550628">
    <property type="component" value="Unassembled WGS sequence"/>
</dbReference>
<gene>
    <name evidence="3" type="ORF">ABZ510_06500</name>
</gene>
<evidence type="ECO:0000259" key="1">
    <source>
        <dbReference type="Pfam" id="PF07287"/>
    </source>
</evidence>
<name>A0ABV2WKU2_9NOCA</name>
<comment type="caution">
    <text evidence="3">The sequence shown here is derived from an EMBL/GenBank/DDBJ whole genome shotgun (WGS) entry which is preliminary data.</text>
</comment>
<dbReference type="RefSeq" id="WP_356953595.1">
    <property type="nucleotide sequence ID" value="NZ_JBEYBD010000001.1"/>
</dbReference>
<dbReference type="InterPro" id="IPR010839">
    <property type="entry name" value="AtuA_N"/>
</dbReference>
<feature type="domain" description="Acyclic terpene utilisation N-terminal" evidence="1">
    <location>
        <begin position="6"/>
        <end position="443"/>
    </location>
</feature>
<dbReference type="PANTHER" id="PTHR47585:SF1">
    <property type="entry name" value="DUF1446 DOMAIN-CONTAINING PROTEIN"/>
    <property type="match status" value="1"/>
</dbReference>
<keyword evidence="4" id="KW-1185">Reference proteome</keyword>
<dbReference type="InterPro" id="IPR056362">
    <property type="entry name" value="AtuA-like_ferredoxin_dom"/>
</dbReference>
<evidence type="ECO:0000259" key="2">
    <source>
        <dbReference type="Pfam" id="PF23544"/>
    </source>
</evidence>
<dbReference type="Pfam" id="PF07287">
    <property type="entry name" value="AtuA"/>
    <property type="match status" value="1"/>
</dbReference>
<evidence type="ECO:0000313" key="3">
    <source>
        <dbReference type="EMBL" id="MEU1951494.1"/>
    </source>
</evidence>